<protein>
    <submittedName>
        <fullName evidence="6">Plakophilin 1</fullName>
    </submittedName>
</protein>
<dbReference type="PANTHER" id="PTHR10372:SF3">
    <property type="entry name" value="PLAKOPHILIN-1"/>
    <property type="match status" value="1"/>
</dbReference>
<dbReference type="PANTHER" id="PTHR10372">
    <property type="entry name" value="PLAKOPHILLIN-RELATED"/>
    <property type="match status" value="1"/>
</dbReference>
<comment type="similarity">
    <text evidence="2">Belongs to the beta-catenin family.</text>
</comment>
<comment type="subcellular location">
    <subcellularLocation>
        <location evidence="1">Cell junction</location>
    </subcellularLocation>
</comment>
<proteinExistence type="inferred from homology"/>
<dbReference type="Ensembl" id="ENSGWIT00000050584.1">
    <property type="protein sequence ID" value="ENSGWIP00000046739.1"/>
    <property type="gene ID" value="ENSGWIG00000023064.1"/>
</dbReference>
<dbReference type="SUPFAM" id="SSF48371">
    <property type="entry name" value="ARM repeat"/>
    <property type="match status" value="1"/>
</dbReference>
<dbReference type="GO" id="GO:0005886">
    <property type="term" value="C:plasma membrane"/>
    <property type="evidence" value="ECO:0007669"/>
    <property type="project" value="TreeGrafter"/>
</dbReference>
<keyword evidence="3" id="KW-0677">Repeat</keyword>
<dbReference type="InterPro" id="IPR011989">
    <property type="entry name" value="ARM-like"/>
</dbReference>
<reference evidence="6" key="3">
    <citation type="submission" date="2025-09" db="UniProtKB">
        <authorList>
            <consortium name="Ensembl"/>
        </authorList>
    </citation>
    <scope>IDENTIFICATION</scope>
</reference>
<dbReference type="GO" id="GO:0098609">
    <property type="term" value="P:cell-cell adhesion"/>
    <property type="evidence" value="ECO:0007669"/>
    <property type="project" value="InterPro"/>
</dbReference>
<dbReference type="GO" id="GO:0005912">
    <property type="term" value="C:adherens junction"/>
    <property type="evidence" value="ECO:0007669"/>
    <property type="project" value="TreeGrafter"/>
</dbReference>
<dbReference type="Gene3D" id="1.25.10.10">
    <property type="entry name" value="Leucine-rich Repeat Variant"/>
    <property type="match status" value="1"/>
</dbReference>
<sequence length="303" mass="32988">MRNCAQLIDSLMSYIQSCVAEENPDDESVENCACILHNLSYQLEQECPESYSDFNPQRDAQVGNKKDSTVGCFSPKSSKAQKEFAFDMAHGMPKSSNASGVKWLCHPKAMETYLSLLGTSQKDATLEACCGALRNLTASKGVGSSAVSHMLVQKFKAPLQTASLLKSPNPTLQTTAIALLGNMSRNTGLQRIMAKQILPELTSLLSSGSKHLNDLTLVTACNTARRLMLSDTEISKKVISHDLVYSLKELSENKSFPEAQKSVSILLYSLWSEKNLQGVIKKLGMSKSIFVNDTTTAAHQAGL</sequence>
<dbReference type="InterPro" id="IPR000225">
    <property type="entry name" value="Armadillo"/>
</dbReference>
<dbReference type="Pfam" id="PF00514">
    <property type="entry name" value="Arm"/>
    <property type="match status" value="1"/>
</dbReference>
<evidence type="ECO:0000313" key="6">
    <source>
        <dbReference type="Ensembl" id="ENSGWIP00000046739.1"/>
    </source>
</evidence>
<keyword evidence="7" id="KW-1185">Reference proteome</keyword>
<organism evidence="6 7">
    <name type="scientific">Gouania willdenowi</name>
    <name type="common">Blunt-snouted clingfish</name>
    <name type="synonym">Lepadogaster willdenowi</name>
    <dbReference type="NCBI Taxonomy" id="441366"/>
    <lineage>
        <taxon>Eukaryota</taxon>
        <taxon>Metazoa</taxon>
        <taxon>Chordata</taxon>
        <taxon>Craniata</taxon>
        <taxon>Vertebrata</taxon>
        <taxon>Euteleostomi</taxon>
        <taxon>Actinopterygii</taxon>
        <taxon>Neopterygii</taxon>
        <taxon>Teleostei</taxon>
        <taxon>Neoteleostei</taxon>
        <taxon>Acanthomorphata</taxon>
        <taxon>Ovalentaria</taxon>
        <taxon>Blenniimorphae</taxon>
        <taxon>Blenniiformes</taxon>
        <taxon>Gobiesocoidei</taxon>
        <taxon>Gobiesocidae</taxon>
        <taxon>Gobiesocinae</taxon>
        <taxon>Gouania</taxon>
    </lineage>
</organism>
<keyword evidence="4" id="KW-0130">Cell adhesion</keyword>
<evidence type="ECO:0000256" key="1">
    <source>
        <dbReference type="ARBA" id="ARBA00004282"/>
    </source>
</evidence>
<dbReference type="Proteomes" id="UP000694680">
    <property type="component" value="Chromosome 7"/>
</dbReference>
<dbReference type="GO" id="GO:0005634">
    <property type="term" value="C:nucleus"/>
    <property type="evidence" value="ECO:0007669"/>
    <property type="project" value="TreeGrafter"/>
</dbReference>
<evidence type="ECO:0000256" key="5">
    <source>
        <dbReference type="ARBA" id="ARBA00022949"/>
    </source>
</evidence>
<name>A0A8C5HP80_GOUWI</name>
<evidence type="ECO:0000313" key="7">
    <source>
        <dbReference type="Proteomes" id="UP000694680"/>
    </source>
</evidence>
<reference evidence="6" key="1">
    <citation type="submission" date="2020-06" db="EMBL/GenBank/DDBJ databases">
        <authorList>
            <consortium name="Wellcome Sanger Institute Data Sharing"/>
        </authorList>
    </citation>
    <scope>NUCLEOTIDE SEQUENCE [LARGE SCALE GENOMIC DNA]</scope>
</reference>
<evidence type="ECO:0000256" key="4">
    <source>
        <dbReference type="ARBA" id="ARBA00022889"/>
    </source>
</evidence>
<keyword evidence="5" id="KW-0965">Cell junction</keyword>
<evidence type="ECO:0000256" key="2">
    <source>
        <dbReference type="ARBA" id="ARBA00005462"/>
    </source>
</evidence>
<evidence type="ECO:0000256" key="3">
    <source>
        <dbReference type="ARBA" id="ARBA00022737"/>
    </source>
</evidence>
<dbReference type="SMART" id="SM00185">
    <property type="entry name" value="ARM"/>
    <property type="match status" value="3"/>
</dbReference>
<dbReference type="InterPro" id="IPR028435">
    <property type="entry name" value="Plakophilin/d_Catenin"/>
</dbReference>
<accession>A0A8C5HP80</accession>
<dbReference type="AlphaFoldDB" id="A0A8C5HP80"/>
<dbReference type="GO" id="GO:0005737">
    <property type="term" value="C:cytoplasm"/>
    <property type="evidence" value="ECO:0007669"/>
    <property type="project" value="TreeGrafter"/>
</dbReference>
<dbReference type="InterPro" id="IPR016024">
    <property type="entry name" value="ARM-type_fold"/>
</dbReference>
<reference evidence="6" key="2">
    <citation type="submission" date="2025-08" db="UniProtKB">
        <authorList>
            <consortium name="Ensembl"/>
        </authorList>
    </citation>
    <scope>IDENTIFICATION</scope>
</reference>